<sequence length="234" mass="27158">MLISNLLKSVCTHKSWYALTKVSMTHLFPSSLKSGLYVITCQRLDKHYVGQSENVTARLNAHKTKLKRGCHESSVLQEDFQKYGENGFLFQKLFFGAGLEKRVREEFETCILLVLSEQSRYNFYTNWRKRGRLTNPFFGKKHTLEARKAQSNAKKGLPSPFAGKKQSDEVRQVLSRHNSGKADRRKPLRIDSHYYESITEASEKTGLSRRLIRERCNSENIPNYCWVEKEKEAS</sequence>
<evidence type="ECO:0000256" key="1">
    <source>
        <dbReference type="ARBA" id="ARBA00010045"/>
    </source>
</evidence>
<dbReference type="InterPro" id="IPR003611">
    <property type="entry name" value="NUMOD3"/>
</dbReference>
<dbReference type="InterPro" id="IPR000305">
    <property type="entry name" value="GIY-YIG_endonuc"/>
</dbReference>
<dbReference type="InterPro" id="IPR006350">
    <property type="entry name" value="Intron_endoG1"/>
</dbReference>
<protein>
    <submittedName>
        <fullName evidence="5">Putative GIY-YIG homing endonuclease</fullName>
    </submittedName>
</protein>
<dbReference type="NCBIfam" id="TIGR01453">
    <property type="entry name" value="grpIintron_endo"/>
    <property type="match status" value="1"/>
</dbReference>
<gene>
    <name evidence="5" type="primary">orf234</name>
</gene>
<dbReference type="SUPFAM" id="SSF82771">
    <property type="entry name" value="GIY-YIG endonuclease"/>
    <property type="match status" value="1"/>
</dbReference>
<keyword evidence="5" id="KW-0540">Nuclease</keyword>
<dbReference type="AlphaFoldDB" id="A0A097KN84"/>
<proteinExistence type="predicted"/>
<dbReference type="GO" id="GO:0004519">
    <property type="term" value="F:endonuclease activity"/>
    <property type="evidence" value="ECO:0007669"/>
    <property type="project" value="UniProtKB-KW"/>
</dbReference>
<organism evidence="5">
    <name type="scientific">Pleurastrosarcina brevispinosa</name>
    <dbReference type="NCBI Taxonomy" id="163096"/>
    <lineage>
        <taxon>Eukaryota</taxon>
        <taxon>Viridiplantae</taxon>
        <taxon>Chlorophyta</taxon>
        <taxon>core chlorophytes</taxon>
        <taxon>Trebouxiophyceae</taxon>
        <taxon>Trebouxiophyceae incertae sedis</taxon>
        <taxon>Pleurastrosarcina</taxon>
    </lineage>
</organism>
<dbReference type="SUPFAM" id="SSF64496">
    <property type="entry name" value="DNA-binding domain of intron-encoded endonucleases"/>
    <property type="match status" value="1"/>
</dbReference>
<accession>A0A097KN84</accession>
<dbReference type="InterPro" id="IPR035901">
    <property type="entry name" value="GIY-YIG_endonuc_sf"/>
</dbReference>
<dbReference type="GO" id="GO:0003677">
    <property type="term" value="F:DNA binding"/>
    <property type="evidence" value="ECO:0007669"/>
    <property type="project" value="InterPro"/>
</dbReference>
<feature type="domain" description="GIY-YIG" evidence="3">
    <location>
        <begin position="34"/>
        <end position="74"/>
    </location>
</feature>
<evidence type="ECO:0000259" key="3">
    <source>
        <dbReference type="Pfam" id="PF01541"/>
    </source>
</evidence>
<keyword evidence="5" id="KW-0255">Endonuclease</keyword>
<dbReference type="Gene3D" id="3.40.1440.10">
    <property type="entry name" value="GIY-YIG endonuclease"/>
    <property type="match status" value="1"/>
</dbReference>
<keyword evidence="5" id="KW-0378">Hydrolase</keyword>
<evidence type="ECO:0000313" key="5">
    <source>
        <dbReference type="EMBL" id="AIT94654.1"/>
    </source>
</evidence>
<dbReference type="EMBL" id="KM462875">
    <property type="protein sequence ID" value="AIT94654.1"/>
    <property type="molecule type" value="Genomic_DNA"/>
</dbReference>
<evidence type="ECO:0000259" key="4">
    <source>
        <dbReference type="Pfam" id="PF07460"/>
    </source>
</evidence>
<feature type="region of interest" description="Disordered" evidence="2">
    <location>
        <begin position="150"/>
        <end position="186"/>
    </location>
</feature>
<name>A0A097KN84_9CHLO</name>
<keyword evidence="5" id="KW-0150">Chloroplast</keyword>
<comment type="similarity">
    <text evidence="1">To endonucleases of group I introns of fungi and phage.</text>
</comment>
<reference evidence="5" key="1">
    <citation type="journal article" date="2014" name="BMC Evol. Biol.">
        <title>Chloroplast phylogenomic analysis resolves deep-level relationships within the green algal class Trebouxiophyceae.</title>
        <authorList>
            <person name="Lemieux C."/>
            <person name="Otis C."/>
            <person name="Turmel M."/>
        </authorList>
    </citation>
    <scope>NUCLEOTIDE SEQUENCE</scope>
</reference>
<keyword evidence="5" id="KW-0934">Plastid</keyword>
<evidence type="ECO:0000256" key="2">
    <source>
        <dbReference type="SAM" id="MobiDB-lite"/>
    </source>
</evidence>
<geneLocation type="chloroplast" evidence="5"/>
<dbReference type="Pfam" id="PF01541">
    <property type="entry name" value="GIY-YIG"/>
    <property type="match status" value="1"/>
</dbReference>
<feature type="domain" description="Nuclease associated modular" evidence="4">
    <location>
        <begin position="129"/>
        <end position="151"/>
    </location>
</feature>
<dbReference type="Pfam" id="PF07460">
    <property type="entry name" value="NUMOD3"/>
    <property type="match status" value="1"/>
</dbReference>